<dbReference type="SFLD" id="SFLDG01129">
    <property type="entry name" value="C1.5:_HAD__Beta-PGM__Phosphata"/>
    <property type="match status" value="1"/>
</dbReference>
<evidence type="ECO:0008006" key="3">
    <source>
        <dbReference type="Google" id="ProtNLM"/>
    </source>
</evidence>
<gene>
    <name evidence="1" type="ORF">A2693_03005</name>
</gene>
<evidence type="ECO:0000313" key="2">
    <source>
        <dbReference type="Proteomes" id="UP000178577"/>
    </source>
</evidence>
<dbReference type="PANTHER" id="PTHR43434">
    <property type="entry name" value="PHOSPHOGLYCOLATE PHOSPHATASE"/>
    <property type="match status" value="1"/>
</dbReference>
<dbReference type="GO" id="GO:0006281">
    <property type="term" value="P:DNA repair"/>
    <property type="evidence" value="ECO:0007669"/>
    <property type="project" value="TreeGrafter"/>
</dbReference>
<dbReference type="EMBL" id="MFAY01000057">
    <property type="protein sequence ID" value="OGD87536.1"/>
    <property type="molecule type" value="Genomic_DNA"/>
</dbReference>
<dbReference type="InterPro" id="IPR036412">
    <property type="entry name" value="HAD-like_sf"/>
</dbReference>
<proteinExistence type="predicted"/>
<dbReference type="InterPro" id="IPR050155">
    <property type="entry name" value="HAD-like_hydrolase_sf"/>
</dbReference>
<sequence>MHNAILFDLDGTLVDSLGFYLQAHQKTLKGYNIRLTPAEIVRNCFGVTEQAIADKFGLTLEQFRAKYLGNVRSFMKHVRLFPHALEILNLAKDNGIKLAVMSFAYSWYVNEILSLLKIRDYFQSILGFNDVTKPKPDPEIVLKSCEILGVAPQGSLSIGDAKSDITMGKAAGTRTALFIPKQNSVFYDFADLKQTDPDFVIEDLGELRKLIN</sequence>
<dbReference type="SFLD" id="SFLDS00003">
    <property type="entry name" value="Haloacid_Dehalogenase"/>
    <property type="match status" value="1"/>
</dbReference>
<dbReference type="PANTHER" id="PTHR43434:SF1">
    <property type="entry name" value="PHOSPHOGLYCOLATE PHOSPHATASE"/>
    <property type="match status" value="1"/>
</dbReference>
<dbReference type="NCBIfam" id="TIGR01549">
    <property type="entry name" value="HAD-SF-IA-v1"/>
    <property type="match status" value="1"/>
</dbReference>
<name>A0A1F5G6N4_9BACT</name>
<dbReference type="InterPro" id="IPR006439">
    <property type="entry name" value="HAD-SF_hydro_IA"/>
</dbReference>
<protein>
    <recommendedName>
        <fullName evidence="3">HAD family hydrolase</fullName>
    </recommendedName>
</protein>
<organism evidence="1 2">
    <name type="scientific">Candidatus Curtissbacteria bacterium RIFCSPHIGHO2_01_FULL_40_12</name>
    <dbReference type="NCBI Taxonomy" id="1797710"/>
    <lineage>
        <taxon>Bacteria</taxon>
        <taxon>Candidatus Curtissiibacteriota</taxon>
    </lineage>
</organism>
<dbReference type="Gene3D" id="3.40.50.1000">
    <property type="entry name" value="HAD superfamily/HAD-like"/>
    <property type="match status" value="1"/>
</dbReference>
<dbReference type="InterPro" id="IPR041492">
    <property type="entry name" value="HAD_2"/>
</dbReference>
<dbReference type="AlphaFoldDB" id="A0A1F5G6N4"/>
<dbReference type="GO" id="GO:0008967">
    <property type="term" value="F:phosphoglycolate phosphatase activity"/>
    <property type="evidence" value="ECO:0007669"/>
    <property type="project" value="TreeGrafter"/>
</dbReference>
<comment type="caution">
    <text evidence="1">The sequence shown here is derived from an EMBL/GenBank/DDBJ whole genome shotgun (WGS) entry which is preliminary data.</text>
</comment>
<accession>A0A1F5G6N4</accession>
<dbReference type="InterPro" id="IPR023198">
    <property type="entry name" value="PGP-like_dom2"/>
</dbReference>
<dbReference type="Pfam" id="PF13419">
    <property type="entry name" value="HAD_2"/>
    <property type="match status" value="1"/>
</dbReference>
<dbReference type="SUPFAM" id="SSF56784">
    <property type="entry name" value="HAD-like"/>
    <property type="match status" value="1"/>
</dbReference>
<evidence type="ECO:0000313" key="1">
    <source>
        <dbReference type="EMBL" id="OGD87536.1"/>
    </source>
</evidence>
<dbReference type="SFLD" id="SFLDG01135">
    <property type="entry name" value="C1.5.6:_HAD__Beta-PGM__Phospha"/>
    <property type="match status" value="1"/>
</dbReference>
<dbReference type="InterPro" id="IPR023214">
    <property type="entry name" value="HAD_sf"/>
</dbReference>
<dbReference type="GO" id="GO:0005829">
    <property type="term" value="C:cytosol"/>
    <property type="evidence" value="ECO:0007669"/>
    <property type="project" value="TreeGrafter"/>
</dbReference>
<dbReference type="Proteomes" id="UP000178577">
    <property type="component" value="Unassembled WGS sequence"/>
</dbReference>
<dbReference type="Gene3D" id="1.10.150.240">
    <property type="entry name" value="Putative phosphatase, domain 2"/>
    <property type="match status" value="1"/>
</dbReference>
<dbReference type="NCBIfam" id="TIGR01509">
    <property type="entry name" value="HAD-SF-IA-v3"/>
    <property type="match status" value="1"/>
</dbReference>
<reference evidence="1 2" key="1">
    <citation type="journal article" date="2016" name="Nat. Commun.">
        <title>Thousands of microbial genomes shed light on interconnected biogeochemical processes in an aquifer system.</title>
        <authorList>
            <person name="Anantharaman K."/>
            <person name="Brown C.T."/>
            <person name="Hug L.A."/>
            <person name="Sharon I."/>
            <person name="Castelle C.J."/>
            <person name="Probst A.J."/>
            <person name="Thomas B.C."/>
            <person name="Singh A."/>
            <person name="Wilkins M.J."/>
            <person name="Karaoz U."/>
            <person name="Brodie E.L."/>
            <person name="Williams K.H."/>
            <person name="Hubbard S.S."/>
            <person name="Banfield J.F."/>
        </authorList>
    </citation>
    <scope>NUCLEOTIDE SEQUENCE [LARGE SCALE GENOMIC DNA]</scope>
</reference>